<evidence type="ECO:0000256" key="1">
    <source>
        <dbReference type="SAM" id="Phobius"/>
    </source>
</evidence>
<dbReference type="KEGG" id="hru:Halru_0820"/>
<proteinExistence type="predicted"/>
<gene>
    <name evidence="2" type="ordered locus">Halru_0820</name>
</gene>
<feature type="transmembrane region" description="Helical" evidence="1">
    <location>
        <begin position="45"/>
        <end position="61"/>
    </location>
</feature>
<evidence type="ECO:0000313" key="2">
    <source>
        <dbReference type="EMBL" id="AGB15446.1"/>
    </source>
</evidence>
<protein>
    <submittedName>
        <fullName evidence="2">Uncharacterized protein</fullName>
    </submittedName>
</protein>
<dbReference type="Proteomes" id="UP000010846">
    <property type="component" value="Chromosome"/>
</dbReference>
<name>L0IB37_HALRX</name>
<keyword evidence="1" id="KW-1133">Transmembrane helix</keyword>
<organism evidence="2 3">
    <name type="scientific">Halovivax ruber (strain DSM 18193 / JCM 13892 / XH-70)</name>
    <dbReference type="NCBI Taxonomy" id="797302"/>
    <lineage>
        <taxon>Archaea</taxon>
        <taxon>Methanobacteriati</taxon>
        <taxon>Methanobacteriota</taxon>
        <taxon>Stenosarchaea group</taxon>
        <taxon>Halobacteria</taxon>
        <taxon>Halobacteriales</taxon>
        <taxon>Natrialbaceae</taxon>
        <taxon>Halovivax</taxon>
    </lineage>
</organism>
<evidence type="ECO:0000313" key="3">
    <source>
        <dbReference type="Proteomes" id="UP000010846"/>
    </source>
</evidence>
<dbReference type="eggNOG" id="arCOG10771">
    <property type="taxonomic scope" value="Archaea"/>
</dbReference>
<keyword evidence="1" id="KW-0472">Membrane</keyword>
<keyword evidence="1" id="KW-0812">Transmembrane</keyword>
<reference evidence="2" key="1">
    <citation type="submission" date="2011-09" db="EMBL/GenBank/DDBJ databases">
        <title>Complete sequence of Halovivax ruber XH-70.</title>
        <authorList>
            <consortium name="US DOE Joint Genome Institute"/>
            <person name="Lucas S."/>
            <person name="Han J."/>
            <person name="Lapidus A."/>
            <person name="Cheng J.-F."/>
            <person name="Goodwin L."/>
            <person name="Pitluck S."/>
            <person name="Peters L."/>
            <person name="Mikhailova N."/>
            <person name="Davenport K."/>
            <person name="Detter J.C."/>
            <person name="Han C."/>
            <person name="Tapia R."/>
            <person name="Land M."/>
            <person name="Hauser L."/>
            <person name="Kyrpides N."/>
            <person name="Ivanova N."/>
            <person name="Pagani I."/>
            <person name="Sproer C."/>
            <person name="Anderson I."/>
            <person name="Woyke T."/>
        </authorList>
    </citation>
    <scope>NUCLEOTIDE SEQUENCE</scope>
    <source>
        <strain evidence="2">XH-70</strain>
    </source>
</reference>
<dbReference type="HOGENOM" id="CLU_1639930_0_0_2"/>
<dbReference type="OrthoDB" id="204383at2157"/>
<dbReference type="AlphaFoldDB" id="L0IB37"/>
<accession>L0IB37</accession>
<dbReference type="EMBL" id="CP003050">
    <property type="protein sequence ID" value="AGB15446.1"/>
    <property type="molecule type" value="Genomic_DNA"/>
</dbReference>
<keyword evidence="3" id="KW-1185">Reference proteome</keyword>
<sequence length="161" mass="16858">MHDQSTDRWDGSVPRPVDLRLLAVVGGLAALAASVNVPFGGLPLAVVAFGMLATGGVLAHLRGRHRLHRITSGLAERWDEDGTGVEAVELAAGRTRTTWVVRTAAGPVTISGLALAPVSKVAIEWRGTTDVLPAADAEDRLDTLATSWFREVTDGTATVTG</sequence>